<dbReference type="GO" id="GO:0008360">
    <property type="term" value="P:regulation of cell shape"/>
    <property type="evidence" value="ECO:0007669"/>
    <property type="project" value="UniProtKB-KW"/>
</dbReference>
<comment type="subcellular location">
    <subcellularLocation>
        <location evidence="1">Membrane</location>
        <topology evidence="1">Multi-pass membrane protein</topology>
    </subcellularLocation>
</comment>
<keyword evidence="2" id="KW-0328">Glycosyltransferase</keyword>
<feature type="transmembrane region" description="Helical" evidence="17">
    <location>
        <begin position="33"/>
        <end position="52"/>
    </location>
</feature>
<evidence type="ECO:0000256" key="14">
    <source>
        <dbReference type="ARBA" id="ARBA00044770"/>
    </source>
</evidence>
<dbReference type="AlphaFoldDB" id="C4GAA8"/>
<accession>C4GAA8</accession>
<evidence type="ECO:0000256" key="1">
    <source>
        <dbReference type="ARBA" id="ARBA00004141"/>
    </source>
</evidence>
<dbReference type="InterPro" id="IPR001182">
    <property type="entry name" value="FtsW/RodA"/>
</dbReference>
<feature type="transmembrane region" description="Helical" evidence="17">
    <location>
        <begin position="102"/>
        <end position="121"/>
    </location>
</feature>
<evidence type="ECO:0000256" key="11">
    <source>
        <dbReference type="ARBA" id="ARBA00038053"/>
    </source>
</evidence>
<proteinExistence type="inferred from homology"/>
<dbReference type="EMBL" id="ACIP02000002">
    <property type="protein sequence ID" value="EEP28641.1"/>
    <property type="molecule type" value="Genomic_DNA"/>
</dbReference>
<evidence type="ECO:0000256" key="2">
    <source>
        <dbReference type="ARBA" id="ARBA00022676"/>
    </source>
</evidence>
<sequence>MSTRTAERKRSRFFRKQDKIISRELSKRRASSYVDYTLVLLLILLMGFGFLMLYSTSSYSSYMTYGHSFHYLIRQGSFAILGLAAMLALARMDYRKLCGLRWPIYILAWGGTLLLLVFGRSANGSTRWLRLGPVSVQPSEIAKTAVIILTAGLISLHPRLVNQWKGLVLFSLAQLALAAPILKENMSTSIIVVGIVFFMLLIASRERRAFFYAGLIGLGLGTAGVVFGGAYRLARIRVWLHPELDASDKGYQTMQALYAIGSGGLFGKGLGESMQKQFIPEAQNDMIFSVITEELGIFGAVILIILYLVLIWRLTMIAMYCKDLFGSFLVIGIAVHMGLQVLMNIAVVTNSMPNTGVTLPFVSYGGSALLMTMIEMGIALSVSKNTGPGLDQV</sequence>
<keyword evidence="5" id="KW-0133">Cell shape</keyword>
<feature type="transmembrane region" description="Helical" evidence="17">
    <location>
        <begin position="324"/>
        <end position="349"/>
    </location>
</feature>
<dbReference type="STRING" id="626523.GCWU000342_01453"/>
<evidence type="ECO:0000256" key="17">
    <source>
        <dbReference type="SAM" id="Phobius"/>
    </source>
</evidence>
<feature type="transmembrane region" description="Helical" evidence="17">
    <location>
        <begin position="295"/>
        <end position="312"/>
    </location>
</feature>
<keyword evidence="18" id="KW-0131">Cell cycle</keyword>
<dbReference type="GO" id="GO:0008955">
    <property type="term" value="F:peptidoglycan glycosyltransferase activity"/>
    <property type="evidence" value="ECO:0007669"/>
    <property type="project" value="UniProtKB-EC"/>
</dbReference>
<feature type="transmembrane region" description="Helical" evidence="17">
    <location>
        <begin position="361"/>
        <end position="382"/>
    </location>
</feature>
<dbReference type="eggNOG" id="COG0772">
    <property type="taxonomic scope" value="Bacteria"/>
</dbReference>
<keyword evidence="3" id="KW-0808">Transferase</keyword>
<dbReference type="GO" id="GO:0051301">
    <property type="term" value="P:cell division"/>
    <property type="evidence" value="ECO:0007669"/>
    <property type="project" value="UniProtKB-KW"/>
</dbReference>
<protein>
    <recommendedName>
        <fullName evidence="12">Probable peptidoglycan glycosyltransferase FtsW</fullName>
        <ecNumber evidence="14">2.4.99.28</ecNumber>
    </recommendedName>
    <alternativeName>
        <fullName evidence="13">Cell division protein FtsW</fullName>
    </alternativeName>
    <alternativeName>
        <fullName evidence="10">Cell wall polymerase</fullName>
    </alternativeName>
    <alternativeName>
        <fullName evidence="9">Peptidoglycan polymerase</fullName>
    </alternativeName>
</protein>
<evidence type="ECO:0000256" key="4">
    <source>
        <dbReference type="ARBA" id="ARBA00022692"/>
    </source>
</evidence>
<comment type="catalytic activity">
    <reaction evidence="15">
        <text>[GlcNAc-(1-&gt;4)-Mur2Ac(oyl-L-Ala-gamma-D-Glu-L-Lys-D-Ala-D-Ala)](n)-di-trans,octa-cis-undecaprenyl diphosphate + beta-D-GlcNAc-(1-&gt;4)-Mur2Ac(oyl-L-Ala-gamma-D-Glu-L-Lys-D-Ala-D-Ala)-di-trans,octa-cis-undecaprenyl diphosphate = [GlcNAc-(1-&gt;4)-Mur2Ac(oyl-L-Ala-gamma-D-Glu-L-Lys-D-Ala-D-Ala)](n+1)-di-trans,octa-cis-undecaprenyl diphosphate + di-trans,octa-cis-undecaprenyl diphosphate + H(+)</text>
        <dbReference type="Rhea" id="RHEA:23708"/>
        <dbReference type="Rhea" id="RHEA-COMP:9602"/>
        <dbReference type="Rhea" id="RHEA-COMP:9603"/>
        <dbReference type="ChEBI" id="CHEBI:15378"/>
        <dbReference type="ChEBI" id="CHEBI:58405"/>
        <dbReference type="ChEBI" id="CHEBI:60033"/>
        <dbReference type="ChEBI" id="CHEBI:78435"/>
        <dbReference type="EC" id="2.4.99.28"/>
    </reaction>
</comment>
<dbReference type="GO" id="GO:0005886">
    <property type="term" value="C:plasma membrane"/>
    <property type="evidence" value="ECO:0007669"/>
    <property type="project" value="TreeGrafter"/>
</dbReference>
<evidence type="ECO:0000313" key="18">
    <source>
        <dbReference type="EMBL" id="EEP28641.1"/>
    </source>
</evidence>
<evidence type="ECO:0000256" key="3">
    <source>
        <dbReference type="ARBA" id="ARBA00022679"/>
    </source>
</evidence>
<evidence type="ECO:0000256" key="15">
    <source>
        <dbReference type="ARBA" id="ARBA00049902"/>
    </source>
</evidence>
<comment type="function">
    <text evidence="16">Peptidoglycan polymerase that is essential for cell division.</text>
</comment>
<evidence type="ECO:0000256" key="8">
    <source>
        <dbReference type="ARBA" id="ARBA00023136"/>
    </source>
</evidence>
<evidence type="ECO:0000313" key="19">
    <source>
        <dbReference type="Proteomes" id="UP000003494"/>
    </source>
</evidence>
<organism evidence="18 19">
    <name type="scientific">Shuttleworthella satelles DSM 14600</name>
    <dbReference type="NCBI Taxonomy" id="626523"/>
    <lineage>
        <taxon>Bacteria</taxon>
        <taxon>Bacillati</taxon>
        <taxon>Bacillota</taxon>
        <taxon>Clostridia</taxon>
        <taxon>Lachnospirales</taxon>
        <taxon>Lachnospiraceae</taxon>
        <taxon>Shuttleworthella</taxon>
    </lineage>
</organism>
<reference evidence="18" key="1">
    <citation type="submission" date="2009-04" db="EMBL/GenBank/DDBJ databases">
        <authorList>
            <person name="Weinstock G."/>
            <person name="Sodergren E."/>
            <person name="Clifton S."/>
            <person name="Fulton L."/>
            <person name="Fulton B."/>
            <person name="Courtney L."/>
            <person name="Fronick C."/>
            <person name="Harrison M."/>
            <person name="Strong C."/>
            <person name="Farmer C."/>
            <person name="Delahaunty K."/>
            <person name="Markovic C."/>
            <person name="Hall O."/>
            <person name="Minx P."/>
            <person name="Tomlinson C."/>
            <person name="Mitreva M."/>
            <person name="Nelson J."/>
            <person name="Hou S."/>
            <person name="Wollam A."/>
            <person name="Pepin K.H."/>
            <person name="Johnson M."/>
            <person name="Bhonagiri V."/>
            <person name="Nash W.E."/>
            <person name="Warren W."/>
            <person name="Chinwalla A."/>
            <person name="Mardis E.R."/>
            <person name="Wilson R.K."/>
        </authorList>
    </citation>
    <scope>NUCLEOTIDE SEQUENCE [LARGE SCALE GENOMIC DNA]</scope>
    <source>
        <strain evidence="18">DSM 14600</strain>
    </source>
</reference>
<gene>
    <name evidence="18" type="ORF">GCWU000342_01453</name>
</gene>
<feature type="transmembrane region" description="Helical" evidence="17">
    <location>
        <begin position="210"/>
        <end position="231"/>
    </location>
</feature>
<keyword evidence="7 17" id="KW-1133">Transmembrane helix</keyword>
<keyword evidence="19" id="KW-1185">Reference proteome</keyword>
<evidence type="ECO:0000256" key="13">
    <source>
        <dbReference type="ARBA" id="ARBA00041418"/>
    </source>
</evidence>
<evidence type="ECO:0000256" key="6">
    <source>
        <dbReference type="ARBA" id="ARBA00022984"/>
    </source>
</evidence>
<evidence type="ECO:0000256" key="7">
    <source>
        <dbReference type="ARBA" id="ARBA00022989"/>
    </source>
</evidence>
<evidence type="ECO:0000256" key="12">
    <source>
        <dbReference type="ARBA" id="ARBA00041185"/>
    </source>
</evidence>
<evidence type="ECO:0000256" key="9">
    <source>
        <dbReference type="ARBA" id="ARBA00032370"/>
    </source>
</evidence>
<dbReference type="RefSeq" id="WP_006906454.1">
    <property type="nucleotide sequence ID" value="NZ_GG665866.1"/>
</dbReference>
<evidence type="ECO:0000256" key="5">
    <source>
        <dbReference type="ARBA" id="ARBA00022960"/>
    </source>
</evidence>
<dbReference type="HOGENOM" id="CLU_029243_1_0_9"/>
<dbReference type="GO" id="GO:0015648">
    <property type="term" value="F:lipid-linked peptidoglycan transporter activity"/>
    <property type="evidence" value="ECO:0007669"/>
    <property type="project" value="TreeGrafter"/>
</dbReference>
<dbReference type="Proteomes" id="UP000003494">
    <property type="component" value="Unassembled WGS sequence"/>
</dbReference>
<evidence type="ECO:0000256" key="10">
    <source>
        <dbReference type="ARBA" id="ARBA00033270"/>
    </source>
</evidence>
<dbReference type="EC" id="2.4.99.28" evidence="14"/>
<keyword evidence="18" id="KW-0132">Cell division</keyword>
<feature type="transmembrane region" description="Helical" evidence="17">
    <location>
        <begin position="187"/>
        <end position="203"/>
    </location>
</feature>
<name>C4GAA8_9FIRM</name>
<comment type="similarity">
    <text evidence="11">Belongs to the SEDS family. FtsW subfamily.</text>
</comment>
<dbReference type="GO" id="GO:0032153">
    <property type="term" value="C:cell division site"/>
    <property type="evidence" value="ECO:0007669"/>
    <property type="project" value="TreeGrafter"/>
</dbReference>
<keyword evidence="4 17" id="KW-0812">Transmembrane</keyword>
<feature type="transmembrane region" description="Helical" evidence="17">
    <location>
        <begin position="72"/>
        <end position="90"/>
    </location>
</feature>
<dbReference type="PANTHER" id="PTHR30474">
    <property type="entry name" value="CELL CYCLE PROTEIN"/>
    <property type="match status" value="1"/>
</dbReference>
<keyword evidence="6" id="KW-0573">Peptidoglycan synthesis</keyword>
<dbReference type="Pfam" id="PF01098">
    <property type="entry name" value="FTSW_RODA_SPOVE"/>
    <property type="match status" value="1"/>
</dbReference>
<evidence type="ECO:0000256" key="16">
    <source>
        <dbReference type="ARBA" id="ARBA00049966"/>
    </source>
</evidence>
<dbReference type="PANTHER" id="PTHR30474:SF2">
    <property type="entry name" value="PEPTIDOGLYCAN GLYCOSYLTRANSFERASE FTSW-RELATED"/>
    <property type="match status" value="1"/>
</dbReference>
<comment type="caution">
    <text evidence="18">The sequence shown here is derived from an EMBL/GenBank/DDBJ whole genome shotgun (WGS) entry which is preliminary data.</text>
</comment>
<dbReference type="GO" id="GO:0009252">
    <property type="term" value="P:peptidoglycan biosynthetic process"/>
    <property type="evidence" value="ECO:0007669"/>
    <property type="project" value="UniProtKB-KW"/>
</dbReference>
<keyword evidence="8 17" id="KW-0472">Membrane</keyword>